<sequence length="312" mass="34079">MPDYLVKVSQLAAGLPRSDGPTRIVSHSATSKWPTDRCMSLIVLPRKSRVSRSDFRFAASDSAISIYPETSIGQELMTCSQDPKQQGYPDCKLYAFGEQPPSSHDHEGVAMERPTEIGKVILVEASQYESPSHLQPGCTFQCFHVIAQIIDDCVEGHRETITPDYVVEHKYNVTYMAKVEIDDPFVEPDPFTETDFEAKEACLVRESALESELAMCKAAAAASGAGSSHSSCAQCGIIGKNDPGHFPRRLKTDLAACKAGCAAVGDGTTCRSYAHDGGSPGTCLLYYKHIRELEPAGDFKVEGAWRSWDKEC</sequence>
<evidence type="ECO:0000313" key="1">
    <source>
        <dbReference type="EMBL" id="KAF5695087.1"/>
    </source>
</evidence>
<proteinExistence type="predicted"/>
<dbReference type="EMBL" id="JAAOAK010000014">
    <property type="protein sequence ID" value="KAF5695087.1"/>
    <property type="molecule type" value="Genomic_DNA"/>
</dbReference>
<comment type="caution">
    <text evidence="1">The sequence shown here is derived from an EMBL/GenBank/DDBJ whole genome shotgun (WGS) entry which is preliminary data.</text>
</comment>
<keyword evidence="2" id="KW-1185">Reference proteome</keyword>
<reference evidence="1 2" key="1">
    <citation type="submission" date="2020-05" db="EMBL/GenBank/DDBJ databases">
        <title>Identification and distribution of gene clusters putatively required for synthesis of sphingolipid metabolism inhibitors in phylogenetically diverse species of the filamentous fungus Fusarium.</title>
        <authorList>
            <person name="Kim H.-S."/>
            <person name="Busman M."/>
            <person name="Brown D.W."/>
            <person name="Divon H."/>
            <person name="Uhlig S."/>
            <person name="Proctor R.H."/>
        </authorList>
    </citation>
    <scope>NUCLEOTIDE SEQUENCE [LARGE SCALE GENOMIC DNA]</scope>
    <source>
        <strain evidence="1 2">NRRL 25311</strain>
    </source>
</reference>
<accession>A0A8H5XKF8</accession>
<protein>
    <submittedName>
        <fullName evidence="1">Uncharacterized protein</fullName>
    </submittedName>
</protein>
<organism evidence="1 2">
    <name type="scientific">Fusarium denticulatum</name>
    <dbReference type="NCBI Taxonomy" id="48507"/>
    <lineage>
        <taxon>Eukaryota</taxon>
        <taxon>Fungi</taxon>
        <taxon>Dikarya</taxon>
        <taxon>Ascomycota</taxon>
        <taxon>Pezizomycotina</taxon>
        <taxon>Sordariomycetes</taxon>
        <taxon>Hypocreomycetidae</taxon>
        <taxon>Hypocreales</taxon>
        <taxon>Nectriaceae</taxon>
        <taxon>Fusarium</taxon>
        <taxon>Fusarium fujikuroi species complex</taxon>
    </lineage>
</organism>
<dbReference type="Proteomes" id="UP000562682">
    <property type="component" value="Unassembled WGS sequence"/>
</dbReference>
<name>A0A8H5XKF8_9HYPO</name>
<evidence type="ECO:0000313" key="2">
    <source>
        <dbReference type="Proteomes" id="UP000562682"/>
    </source>
</evidence>
<gene>
    <name evidence="1" type="ORF">FDENT_646</name>
</gene>
<dbReference type="AlphaFoldDB" id="A0A8H5XKF8"/>